<feature type="region of interest" description="Disordered" evidence="1">
    <location>
        <begin position="1"/>
        <end position="28"/>
    </location>
</feature>
<accession>A0ABQ5NTZ1</accession>
<evidence type="ECO:0000313" key="2">
    <source>
        <dbReference type="EMBL" id="GLF93835.1"/>
    </source>
</evidence>
<keyword evidence="3" id="KW-1185">Reference proteome</keyword>
<reference evidence="2 3" key="1">
    <citation type="submission" date="2022-10" db="EMBL/GenBank/DDBJ databases">
        <title>Draft genome sequence of Streptomyces sp. YSPA8.</title>
        <authorList>
            <person name="Moriuchi R."/>
            <person name="Dohra H."/>
            <person name="Yamamura H."/>
            <person name="Kodani S."/>
        </authorList>
    </citation>
    <scope>NUCLEOTIDE SEQUENCE [LARGE SCALE GENOMIC DNA]</scope>
    <source>
        <strain evidence="2 3">YSPA8</strain>
    </source>
</reference>
<gene>
    <name evidence="2" type="ORF">SYYSPA8_06080</name>
</gene>
<name>A0ABQ5NTZ1_9ACTN</name>
<organism evidence="2 3">
    <name type="scientific">Streptomyces yaizuensis</name>
    <dbReference type="NCBI Taxonomy" id="2989713"/>
    <lineage>
        <taxon>Bacteria</taxon>
        <taxon>Bacillati</taxon>
        <taxon>Actinomycetota</taxon>
        <taxon>Actinomycetes</taxon>
        <taxon>Kitasatosporales</taxon>
        <taxon>Streptomycetaceae</taxon>
        <taxon>Streptomyces</taxon>
    </lineage>
</organism>
<evidence type="ECO:0000313" key="3">
    <source>
        <dbReference type="Proteomes" id="UP001291653"/>
    </source>
</evidence>
<sequence>MALRVQSWTPTGVHGALYRPSHTPEPVDATGIPFDSPAIHWTIAGQLIVRLDRFTLVGPAEE</sequence>
<comment type="caution">
    <text evidence="2">The sequence shown here is derived from an EMBL/GenBank/DDBJ whole genome shotgun (WGS) entry which is preliminary data.</text>
</comment>
<protein>
    <submittedName>
        <fullName evidence="2">Uncharacterized protein</fullName>
    </submittedName>
</protein>
<dbReference type="EMBL" id="BSBI01000002">
    <property type="protein sequence ID" value="GLF93835.1"/>
    <property type="molecule type" value="Genomic_DNA"/>
</dbReference>
<dbReference type="Proteomes" id="UP001291653">
    <property type="component" value="Unassembled WGS sequence"/>
</dbReference>
<proteinExistence type="predicted"/>
<feature type="compositionally biased region" description="Polar residues" evidence="1">
    <location>
        <begin position="1"/>
        <end position="10"/>
    </location>
</feature>
<evidence type="ECO:0000256" key="1">
    <source>
        <dbReference type="SAM" id="MobiDB-lite"/>
    </source>
</evidence>
<dbReference type="RefSeq" id="WP_323445918.1">
    <property type="nucleotide sequence ID" value="NZ_BSBI01000002.1"/>
</dbReference>